<comment type="caution">
    <text evidence="4">The sequence shown here is derived from an EMBL/GenBank/DDBJ whole genome shotgun (WGS) entry which is preliminary data.</text>
</comment>
<dbReference type="InterPro" id="IPR037856">
    <property type="entry name" value="Sdc1/DPY30"/>
</dbReference>
<dbReference type="Pfam" id="PF05186">
    <property type="entry name" value="Dpy-30"/>
    <property type="match status" value="1"/>
</dbReference>
<dbReference type="Proteomes" id="UP001162131">
    <property type="component" value="Unassembled WGS sequence"/>
</dbReference>
<evidence type="ECO:0000313" key="5">
    <source>
        <dbReference type="Proteomes" id="UP001162131"/>
    </source>
</evidence>
<accession>A0AAU9IL06</accession>
<dbReference type="GO" id="GO:0048188">
    <property type="term" value="C:Set1C/COMPASS complex"/>
    <property type="evidence" value="ECO:0007669"/>
    <property type="project" value="InterPro"/>
</dbReference>
<feature type="coiled-coil region" evidence="2">
    <location>
        <begin position="554"/>
        <end position="602"/>
    </location>
</feature>
<gene>
    <name evidence="4" type="ORF">BSTOLATCC_MIC9728</name>
</gene>
<dbReference type="CDD" id="cd22966">
    <property type="entry name" value="DD_DYDC-like"/>
    <property type="match status" value="1"/>
</dbReference>
<feature type="compositionally biased region" description="Basic and acidic residues" evidence="3">
    <location>
        <begin position="279"/>
        <end position="298"/>
    </location>
</feature>
<feature type="coiled-coil region" evidence="2">
    <location>
        <begin position="70"/>
        <end position="97"/>
    </location>
</feature>
<reference evidence="4" key="1">
    <citation type="submission" date="2021-09" db="EMBL/GenBank/DDBJ databases">
        <authorList>
            <consortium name="AG Swart"/>
            <person name="Singh M."/>
            <person name="Singh A."/>
            <person name="Seah K."/>
            <person name="Emmerich C."/>
        </authorList>
    </citation>
    <scope>NUCLEOTIDE SEQUENCE</scope>
    <source>
        <strain evidence="4">ATCC30299</strain>
    </source>
</reference>
<evidence type="ECO:0000256" key="1">
    <source>
        <dbReference type="ARBA" id="ARBA00010849"/>
    </source>
</evidence>
<dbReference type="AlphaFoldDB" id="A0AAU9IL06"/>
<feature type="region of interest" description="Disordered" evidence="3">
    <location>
        <begin position="616"/>
        <end position="641"/>
    </location>
</feature>
<feature type="region of interest" description="Disordered" evidence="3">
    <location>
        <begin position="279"/>
        <end position="307"/>
    </location>
</feature>
<keyword evidence="2" id="KW-0175">Coiled coil</keyword>
<dbReference type="PANTHER" id="PTHR23356:SF16">
    <property type="entry name" value="DPY30 DOMAIN CONTAINING 2"/>
    <property type="match status" value="1"/>
</dbReference>
<evidence type="ECO:0000256" key="2">
    <source>
        <dbReference type="SAM" id="Coils"/>
    </source>
</evidence>
<proteinExistence type="inferred from homology"/>
<dbReference type="InterPro" id="IPR049630">
    <property type="entry name" value="DYDC-like_DD"/>
</dbReference>
<dbReference type="InterPro" id="IPR007858">
    <property type="entry name" value="Dpy-30_motif"/>
</dbReference>
<comment type="similarity">
    <text evidence="1">Belongs to the dpy-30 family.</text>
</comment>
<keyword evidence="5" id="KW-1185">Reference proteome</keyword>
<evidence type="ECO:0000256" key="3">
    <source>
        <dbReference type="SAM" id="MobiDB-lite"/>
    </source>
</evidence>
<protein>
    <submittedName>
        <fullName evidence="4">Uncharacterized protein</fullName>
    </submittedName>
</protein>
<feature type="compositionally biased region" description="Acidic residues" evidence="3">
    <location>
        <begin position="630"/>
        <end position="641"/>
    </location>
</feature>
<dbReference type="EMBL" id="CAJZBQ010000011">
    <property type="protein sequence ID" value="CAG9313927.1"/>
    <property type="molecule type" value="Genomic_DNA"/>
</dbReference>
<sequence>MAHSQSNRFKKAEDHPDVSYLKSDAVGKVLSKALGQLYKHQPSNPLHFLGNWLINYASLTKNKEISKKKAEETIRLKQKYENAIQDMIKQQEKSAEEAAKKFQKENDFRTKIESTLDVDDLLTEFANHLKEELDCTGVYIGILEKIKRPITDLDGEFAHVDDSAPDHIRYIAASAGHEFMIDKTLKEDEGEITYSIWKEEEAEVDKPESEDGDHEKVVEKKAKFAYVPDVVNNPKIKFFDVPKLGAYFATPLTYKSCLSESSFDTAVDDALDCRRRRADQELEREKKSEDNKTYREGEENPEEEEKVWEDIQEAPYVTTDIKLVVCVDTMGKDCEISEEKRNYVIQWVEFFKSQWERAEDESLRHDVSVYMKQHDLDLQNLQDKQGEWVENERVAIDERLADLEAGASEETKELETAIVLLNLYRDRLLEKYVVDQFYSYKEFKFLKYSRVIQLVLYYFGVPKAQIVEPGTNRLNWKLAKKALNDDFLNTLKHINPCGPKPPKPPAYAMTKKLQNDLSNISFDDVQHYSFPLSLLYSFLDQLLKVRILDVSNRRRDYNNKQEERENAIKLAEELAEKRKNALLDAKERHEKDEENLEEGVEKTPFNEAEFLAEFDERESNQVVEIPPEVVPDEDGDIGWDE</sequence>
<dbReference type="Gene3D" id="1.20.890.10">
    <property type="entry name" value="cAMP-dependent protein kinase regulatory subunit, dimerization-anchoring domain"/>
    <property type="match status" value="1"/>
</dbReference>
<dbReference type="PANTHER" id="PTHR23356">
    <property type="entry name" value="DPY30-RELATED"/>
    <property type="match status" value="1"/>
</dbReference>
<name>A0AAU9IL06_9CILI</name>
<evidence type="ECO:0000313" key="4">
    <source>
        <dbReference type="EMBL" id="CAG9313927.1"/>
    </source>
</evidence>
<organism evidence="4 5">
    <name type="scientific">Blepharisma stoltei</name>
    <dbReference type="NCBI Taxonomy" id="1481888"/>
    <lineage>
        <taxon>Eukaryota</taxon>
        <taxon>Sar</taxon>
        <taxon>Alveolata</taxon>
        <taxon>Ciliophora</taxon>
        <taxon>Postciliodesmatophora</taxon>
        <taxon>Heterotrichea</taxon>
        <taxon>Heterotrichida</taxon>
        <taxon>Blepharismidae</taxon>
        <taxon>Blepharisma</taxon>
    </lineage>
</organism>